<proteinExistence type="predicted"/>
<dbReference type="EMBL" id="CM042890">
    <property type="protein sequence ID" value="KAI4310642.1"/>
    <property type="molecule type" value="Genomic_DNA"/>
</dbReference>
<gene>
    <name evidence="1" type="ORF">MLD38_035605</name>
</gene>
<evidence type="ECO:0000313" key="1">
    <source>
        <dbReference type="EMBL" id="KAI4310642.1"/>
    </source>
</evidence>
<sequence>MSLLVARLALLFNIAVLAATRGAIASEGGRHVFSKALDPEDLVPHKEKLTHLHFYFHDVVTGPNTTAIRVAEAPTTNNSATSFGAVVVFDNRLTVDHDIGSRLVGRAQGTYTLASQEEFGLLMVFDCVFLEGKYNGSSINIMGRNSVFAKVREMPVVGGSGVFRLARGYAQAQTYAFDMKTGLTIVEYDVYVFHY</sequence>
<evidence type="ECO:0000313" key="2">
    <source>
        <dbReference type="Proteomes" id="UP001057402"/>
    </source>
</evidence>
<reference evidence="2" key="1">
    <citation type="journal article" date="2023" name="Front. Plant Sci.">
        <title>Chromosomal-level genome assembly of Melastoma candidum provides insights into trichome evolution.</title>
        <authorList>
            <person name="Zhong Y."/>
            <person name="Wu W."/>
            <person name="Sun C."/>
            <person name="Zou P."/>
            <person name="Liu Y."/>
            <person name="Dai S."/>
            <person name="Zhou R."/>
        </authorList>
    </citation>
    <scope>NUCLEOTIDE SEQUENCE [LARGE SCALE GENOMIC DNA]</scope>
</reference>
<accession>A0ACB9LHI8</accession>
<protein>
    <submittedName>
        <fullName evidence="1">Uncharacterized protein</fullName>
    </submittedName>
</protein>
<dbReference type="Proteomes" id="UP001057402">
    <property type="component" value="Chromosome 11"/>
</dbReference>
<organism evidence="1 2">
    <name type="scientific">Melastoma candidum</name>
    <dbReference type="NCBI Taxonomy" id="119954"/>
    <lineage>
        <taxon>Eukaryota</taxon>
        <taxon>Viridiplantae</taxon>
        <taxon>Streptophyta</taxon>
        <taxon>Embryophyta</taxon>
        <taxon>Tracheophyta</taxon>
        <taxon>Spermatophyta</taxon>
        <taxon>Magnoliopsida</taxon>
        <taxon>eudicotyledons</taxon>
        <taxon>Gunneridae</taxon>
        <taxon>Pentapetalae</taxon>
        <taxon>rosids</taxon>
        <taxon>malvids</taxon>
        <taxon>Myrtales</taxon>
        <taxon>Melastomataceae</taxon>
        <taxon>Melastomatoideae</taxon>
        <taxon>Melastomateae</taxon>
        <taxon>Melastoma</taxon>
    </lineage>
</organism>
<keyword evidence="2" id="KW-1185">Reference proteome</keyword>
<name>A0ACB9LHI8_9MYRT</name>
<comment type="caution">
    <text evidence="1">The sequence shown here is derived from an EMBL/GenBank/DDBJ whole genome shotgun (WGS) entry which is preliminary data.</text>
</comment>